<accession>A0AAV5SAN0</accession>
<dbReference type="InterPro" id="IPR050092">
    <property type="entry name" value="RNase_H"/>
</dbReference>
<evidence type="ECO:0000256" key="4">
    <source>
        <dbReference type="ARBA" id="ARBA00022722"/>
    </source>
</evidence>
<dbReference type="SUPFAM" id="SSF53098">
    <property type="entry name" value="Ribonuclease H-like"/>
    <property type="match status" value="1"/>
</dbReference>
<dbReference type="GO" id="GO:0003676">
    <property type="term" value="F:nucleic acid binding"/>
    <property type="evidence" value="ECO:0007669"/>
    <property type="project" value="InterPro"/>
</dbReference>
<dbReference type="EC" id="3.1.26.4" evidence="3"/>
<dbReference type="PANTHER" id="PTHR10642">
    <property type="entry name" value="RIBONUCLEASE H1"/>
    <property type="match status" value="1"/>
</dbReference>
<comment type="caution">
    <text evidence="9">The sequence shown here is derived from an EMBL/GenBank/DDBJ whole genome shotgun (WGS) entry which is preliminary data.</text>
</comment>
<feature type="domain" description="RNase H type-1" evidence="8">
    <location>
        <begin position="19"/>
        <end position="93"/>
    </location>
</feature>
<dbReference type="AlphaFoldDB" id="A0AAV5SAN0"/>
<evidence type="ECO:0000313" key="10">
    <source>
        <dbReference type="Proteomes" id="UP001432027"/>
    </source>
</evidence>
<evidence type="ECO:0000313" key="9">
    <source>
        <dbReference type="EMBL" id="GMS80322.1"/>
    </source>
</evidence>
<sequence length="125" mass="13856">FYTYESITSLTLYSSLPPLICYTDGSCQMMNGKGISSGIGIYFGPSHPLNTSKKLNGPHHDSGIAEIIAVQTALKKIHGWAEFSNKPVIIRTDYLESTEDSLNCTVISRDLQRSQIIARFKNSVR</sequence>
<dbReference type="Gene3D" id="3.30.420.10">
    <property type="entry name" value="Ribonuclease H-like superfamily/Ribonuclease H"/>
    <property type="match status" value="1"/>
</dbReference>
<dbReference type="InterPro" id="IPR036397">
    <property type="entry name" value="RNaseH_sf"/>
</dbReference>
<reference evidence="9" key="1">
    <citation type="submission" date="2023-10" db="EMBL/GenBank/DDBJ databases">
        <title>Genome assembly of Pristionchus species.</title>
        <authorList>
            <person name="Yoshida K."/>
            <person name="Sommer R.J."/>
        </authorList>
    </citation>
    <scope>NUCLEOTIDE SEQUENCE</scope>
    <source>
        <strain evidence="9">RS0144</strain>
    </source>
</reference>
<dbReference type="InterPro" id="IPR012337">
    <property type="entry name" value="RNaseH-like_sf"/>
</dbReference>
<dbReference type="GO" id="GO:0046872">
    <property type="term" value="F:metal ion binding"/>
    <property type="evidence" value="ECO:0007669"/>
    <property type="project" value="UniProtKB-KW"/>
</dbReference>
<evidence type="ECO:0000256" key="7">
    <source>
        <dbReference type="ARBA" id="ARBA00022801"/>
    </source>
</evidence>
<feature type="non-terminal residue" evidence="9">
    <location>
        <position position="1"/>
    </location>
</feature>
<evidence type="ECO:0000256" key="3">
    <source>
        <dbReference type="ARBA" id="ARBA00012180"/>
    </source>
</evidence>
<dbReference type="EMBL" id="BTSX01000001">
    <property type="protein sequence ID" value="GMS80322.1"/>
    <property type="molecule type" value="Genomic_DNA"/>
</dbReference>
<keyword evidence="5" id="KW-0479">Metal-binding</keyword>
<gene>
    <name evidence="9" type="ORF">PENTCL1PPCAC_2497</name>
</gene>
<keyword evidence="4" id="KW-0540">Nuclease</keyword>
<dbReference type="InterPro" id="IPR002156">
    <property type="entry name" value="RNaseH_domain"/>
</dbReference>
<organism evidence="9 10">
    <name type="scientific">Pristionchus entomophagus</name>
    <dbReference type="NCBI Taxonomy" id="358040"/>
    <lineage>
        <taxon>Eukaryota</taxon>
        <taxon>Metazoa</taxon>
        <taxon>Ecdysozoa</taxon>
        <taxon>Nematoda</taxon>
        <taxon>Chromadorea</taxon>
        <taxon>Rhabditida</taxon>
        <taxon>Rhabditina</taxon>
        <taxon>Diplogasteromorpha</taxon>
        <taxon>Diplogasteroidea</taxon>
        <taxon>Neodiplogasteridae</taxon>
        <taxon>Pristionchus</taxon>
    </lineage>
</organism>
<evidence type="ECO:0000259" key="8">
    <source>
        <dbReference type="Pfam" id="PF00075"/>
    </source>
</evidence>
<name>A0AAV5SAN0_9BILA</name>
<comment type="catalytic activity">
    <reaction evidence="1">
        <text>Endonucleolytic cleavage to 5'-phosphomonoester.</text>
        <dbReference type="EC" id="3.1.26.4"/>
    </reaction>
</comment>
<dbReference type="Proteomes" id="UP001432027">
    <property type="component" value="Unassembled WGS sequence"/>
</dbReference>
<evidence type="ECO:0000256" key="1">
    <source>
        <dbReference type="ARBA" id="ARBA00000077"/>
    </source>
</evidence>
<proteinExistence type="inferred from homology"/>
<comment type="similarity">
    <text evidence="2">Belongs to the RNase H family.</text>
</comment>
<dbReference type="GO" id="GO:0004523">
    <property type="term" value="F:RNA-DNA hybrid ribonuclease activity"/>
    <property type="evidence" value="ECO:0007669"/>
    <property type="project" value="UniProtKB-EC"/>
</dbReference>
<dbReference type="PANTHER" id="PTHR10642:SF26">
    <property type="entry name" value="RIBONUCLEASE H1"/>
    <property type="match status" value="1"/>
</dbReference>
<keyword evidence="7" id="KW-0378">Hydrolase</keyword>
<protein>
    <recommendedName>
        <fullName evidence="3">ribonuclease H</fullName>
        <ecNumber evidence="3">3.1.26.4</ecNumber>
    </recommendedName>
</protein>
<feature type="non-terminal residue" evidence="9">
    <location>
        <position position="125"/>
    </location>
</feature>
<dbReference type="GO" id="GO:0043137">
    <property type="term" value="P:DNA replication, removal of RNA primer"/>
    <property type="evidence" value="ECO:0007669"/>
    <property type="project" value="TreeGrafter"/>
</dbReference>
<keyword evidence="10" id="KW-1185">Reference proteome</keyword>
<keyword evidence="6" id="KW-0255">Endonuclease</keyword>
<evidence type="ECO:0000256" key="2">
    <source>
        <dbReference type="ARBA" id="ARBA00005300"/>
    </source>
</evidence>
<dbReference type="Pfam" id="PF00075">
    <property type="entry name" value="RNase_H"/>
    <property type="match status" value="1"/>
</dbReference>
<evidence type="ECO:0000256" key="6">
    <source>
        <dbReference type="ARBA" id="ARBA00022759"/>
    </source>
</evidence>
<evidence type="ECO:0000256" key="5">
    <source>
        <dbReference type="ARBA" id="ARBA00022723"/>
    </source>
</evidence>